<keyword evidence="2" id="KW-1185">Reference proteome</keyword>
<evidence type="ECO:0000313" key="1">
    <source>
        <dbReference type="EMBL" id="MFD1938759.1"/>
    </source>
</evidence>
<protein>
    <submittedName>
        <fullName evidence="1">Uncharacterized protein</fullName>
    </submittedName>
</protein>
<name>A0ABW4TEG2_9ACTN</name>
<dbReference type="Proteomes" id="UP001597368">
    <property type="component" value="Unassembled WGS sequence"/>
</dbReference>
<proteinExistence type="predicted"/>
<evidence type="ECO:0000313" key="2">
    <source>
        <dbReference type="Proteomes" id="UP001597368"/>
    </source>
</evidence>
<accession>A0ABW4TEG2</accession>
<dbReference type="EMBL" id="JBHUFV010000074">
    <property type="protein sequence ID" value="MFD1938759.1"/>
    <property type="molecule type" value="Genomic_DNA"/>
</dbReference>
<dbReference type="RefSeq" id="WP_379580853.1">
    <property type="nucleotide sequence ID" value="NZ_JBHUFV010000074.1"/>
</dbReference>
<comment type="caution">
    <text evidence="1">The sequence shown here is derived from an EMBL/GenBank/DDBJ whole genome shotgun (WGS) entry which is preliminary data.</text>
</comment>
<sequence length="451" mass="49231">MEQIQEATLPGSTEELTLAARASRMRFSSVDFVNLPRIAMLASGTPIVNAARRTGLDTSKPFYGQGMAPGLFVADVKSLFETWDTEAVVLDERTVGQVRRGMLVSFETSMRCVNPPKLPPKAPTGDLAKDPYLAFQAGVHRVIVSFDSQWLTTTTAGLTLHDAAKHPQIHSGLGQVMAVSEGGIRVSSLVFGQPQSADQALWNYVVSAGLSIAGDLSADDFRNEFSTSEKISPLAGHSLGKENMERLGVVLLFSEDQVIPGEIDRVVLGQIVRVVPEFRRSLGVAVASLFPPESIGTADLSAHLLVKEPPLWKTFTVPGLAALIKTRNLAVAVISGVTRTQAADLDEAMREGTTAYCGALELDLTLSMHRTLFPEVDRYHVVGAELRLRYSAANRAIDETNNEPWDESLRAWLDEGLFRTVVWEEDEAQSAAEEQEAELIMEAWLRDQRGS</sequence>
<reference evidence="2" key="1">
    <citation type="journal article" date="2019" name="Int. J. Syst. Evol. Microbiol.">
        <title>The Global Catalogue of Microorganisms (GCM) 10K type strain sequencing project: providing services to taxonomists for standard genome sequencing and annotation.</title>
        <authorList>
            <consortium name="The Broad Institute Genomics Platform"/>
            <consortium name="The Broad Institute Genome Sequencing Center for Infectious Disease"/>
            <person name="Wu L."/>
            <person name="Ma J."/>
        </authorList>
    </citation>
    <scope>NUCLEOTIDE SEQUENCE [LARGE SCALE GENOMIC DNA]</scope>
    <source>
        <strain evidence="2">ICMP 6774ER</strain>
    </source>
</reference>
<gene>
    <name evidence="1" type="ORF">ACFSKW_45585</name>
</gene>
<organism evidence="1 2">
    <name type="scientific">Nonomuraea mangrovi</name>
    <dbReference type="NCBI Taxonomy" id="2316207"/>
    <lineage>
        <taxon>Bacteria</taxon>
        <taxon>Bacillati</taxon>
        <taxon>Actinomycetota</taxon>
        <taxon>Actinomycetes</taxon>
        <taxon>Streptosporangiales</taxon>
        <taxon>Streptosporangiaceae</taxon>
        <taxon>Nonomuraea</taxon>
    </lineage>
</organism>